<organism evidence="6 7">
    <name type="scientific">Amorphotheca resinae ATCC 22711</name>
    <dbReference type="NCBI Taxonomy" id="857342"/>
    <lineage>
        <taxon>Eukaryota</taxon>
        <taxon>Fungi</taxon>
        <taxon>Dikarya</taxon>
        <taxon>Ascomycota</taxon>
        <taxon>Pezizomycotina</taxon>
        <taxon>Leotiomycetes</taxon>
        <taxon>Helotiales</taxon>
        <taxon>Amorphothecaceae</taxon>
        <taxon>Amorphotheca</taxon>
    </lineage>
</organism>
<keyword evidence="2 5" id="KW-0812">Transmembrane</keyword>
<dbReference type="GO" id="GO:0005635">
    <property type="term" value="C:nuclear envelope"/>
    <property type="evidence" value="ECO:0007669"/>
    <property type="project" value="TreeGrafter"/>
</dbReference>
<evidence type="ECO:0000256" key="1">
    <source>
        <dbReference type="ARBA" id="ARBA00004141"/>
    </source>
</evidence>
<evidence type="ECO:0000313" key="7">
    <source>
        <dbReference type="Proteomes" id="UP000241818"/>
    </source>
</evidence>
<dbReference type="RefSeq" id="XP_024725929.1">
    <property type="nucleotide sequence ID" value="XM_024867925.1"/>
</dbReference>
<evidence type="ECO:0000256" key="5">
    <source>
        <dbReference type="SAM" id="Phobius"/>
    </source>
</evidence>
<dbReference type="OrthoDB" id="410651at2759"/>
<dbReference type="STRING" id="857342.A0A2T3BGA2"/>
<evidence type="ECO:0000256" key="2">
    <source>
        <dbReference type="ARBA" id="ARBA00022692"/>
    </source>
</evidence>
<name>A0A2T3BGA2_AMORE</name>
<dbReference type="AlphaFoldDB" id="A0A2T3BGA2"/>
<dbReference type="PANTHER" id="PTHR10250">
    <property type="entry name" value="MICROSOMAL GLUTATHIONE S-TRANSFERASE"/>
    <property type="match status" value="1"/>
</dbReference>
<keyword evidence="3 5" id="KW-1133">Transmembrane helix</keyword>
<keyword evidence="7" id="KW-1185">Reference proteome</keyword>
<comment type="subcellular location">
    <subcellularLocation>
        <location evidence="1">Membrane</location>
        <topology evidence="1">Multi-pass membrane protein</topology>
    </subcellularLocation>
</comment>
<feature type="transmembrane region" description="Helical" evidence="5">
    <location>
        <begin position="77"/>
        <end position="100"/>
    </location>
</feature>
<accession>A0A2T3BGA2</accession>
<dbReference type="InterPro" id="IPR001129">
    <property type="entry name" value="Membr-assoc_MAPEG"/>
</dbReference>
<protein>
    <submittedName>
        <fullName evidence="6">Uncharacterized protein</fullName>
    </submittedName>
</protein>
<dbReference type="Gene3D" id="1.20.120.550">
    <property type="entry name" value="Membrane associated eicosanoid/glutathione metabolism-like domain"/>
    <property type="match status" value="1"/>
</dbReference>
<evidence type="ECO:0000256" key="3">
    <source>
        <dbReference type="ARBA" id="ARBA00022989"/>
    </source>
</evidence>
<dbReference type="InParanoid" id="A0A2T3BGA2"/>
<dbReference type="PANTHER" id="PTHR10250:SF26">
    <property type="entry name" value="GLUTATHIONE S-TRANSFERASE 3, MITOCHONDRIAL"/>
    <property type="match status" value="1"/>
</dbReference>
<dbReference type="GO" id="GO:0004364">
    <property type="term" value="F:glutathione transferase activity"/>
    <property type="evidence" value="ECO:0007669"/>
    <property type="project" value="TreeGrafter"/>
</dbReference>
<evidence type="ECO:0000313" key="6">
    <source>
        <dbReference type="EMBL" id="PSS28404.1"/>
    </source>
</evidence>
<dbReference type="Pfam" id="PF01124">
    <property type="entry name" value="MAPEG"/>
    <property type="match status" value="1"/>
</dbReference>
<feature type="transmembrane region" description="Helical" evidence="5">
    <location>
        <begin position="120"/>
        <end position="145"/>
    </location>
</feature>
<gene>
    <name evidence="6" type="ORF">M430DRAFT_47410</name>
</gene>
<evidence type="ECO:0000256" key="4">
    <source>
        <dbReference type="ARBA" id="ARBA00023136"/>
    </source>
</evidence>
<dbReference type="GeneID" id="36576006"/>
<dbReference type="InterPro" id="IPR023352">
    <property type="entry name" value="MAPEG-like_dom_sf"/>
</dbReference>
<reference evidence="6 7" key="1">
    <citation type="journal article" date="2018" name="New Phytol.">
        <title>Comparative genomics and transcriptomics depict ericoid mycorrhizal fungi as versatile saprotrophs and plant mutualists.</title>
        <authorList>
            <person name="Martino E."/>
            <person name="Morin E."/>
            <person name="Grelet G.A."/>
            <person name="Kuo A."/>
            <person name="Kohler A."/>
            <person name="Daghino S."/>
            <person name="Barry K.W."/>
            <person name="Cichocki N."/>
            <person name="Clum A."/>
            <person name="Dockter R.B."/>
            <person name="Hainaut M."/>
            <person name="Kuo R.C."/>
            <person name="LaButti K."/>
            <person name="Lindahl B.D."/>
            <person name="Lindquist E.A."/>
            <person name="Lipzen A."/>
            <person name="Khouja H.R."/>
            <person name="Magnuson J."/>
            <person name="Murat C."/>
            <person name="Ohm R.A."/>
            <person name="Singer S.W."/>
            <person name="Spatafora J.W."/>
            <person name="Wang M."/>
            <person name="Veneault-Fourrey C."/>
            <person name="Henrissat B."/>
            <person name="Grigoriev I.V."/>
            <person name="Martin F.M."/>
            <person name="Perotto S."/>
        </authorList>
    </citation>
    <scope>NUCLEOTIDE SEQUENCE [LARGE SCALE GENOMIC DNA]</scope>
    <source>
        <strain evidence="6 7">ATCC 22711</strain>
    </source>
</reference>
<sequence>MATITLDPNYGYVLLAATSTFFLNTIHGFNTGAARKAAGIAYPAAYAPSSRTDAAAHRFNCAQRAHANYIENQPTMLAALLLAGLRFPLTAAAMGAGWSVSRYLYMKGYSRGDAEGKGRYQGIGFFLFQLGLSVLAGYNGVMMVLGK</sequence>
<dbReference type="SUPFAM" id="SSF161084">
    <property type="entry name" value="MAPEG domain-like"/>
    <property type="match status" value="1"/>
</dbReference>
<proteinExistence type="predicted"/>
<dbReference type="GO" id="GO:0004602">
    <property type="term" value="F:glutathione peroxidase activity"/>
    <property type="evidence" value="ECO:0007669"/>
    <property type="project" value="TreeGrafter"/>
</dbReference>
<dbReference type="GO" id="GO:0016020">
    <property type="term" value="C:membrane"/>
    <property type="evidence" value="ECO:0007669"/>
    <property type="project" value="UniProtKB-SubCell"/>
</dbReference>
<dbReference type="EMBL" id="KZ679006">
    <property type="protein sequence ID" value="PSS28404.1"/>
    <property type="molecule type" value="Genomic_DNA"/>
</dbReference>
<dbReference type="Proteomes" id="UP000241818">
    <property type="component" value="Unassembled WGS sequence"/>
</dbReference>
<keyword evidence="4 5" id="KW-0472">Membrane</keyword>
<dbReference type="InterPro" id="IPR050997">
    <property type="entry name" value="MAPEG"/>
</dbReference>
<dbReference type="GO" id="GO:0005783">
    <property type="term" value="C:endoplasmic reticulum"/>
    <property type="evidence" value="ECO:0007669"/>
    <property type="project" value="TreeGrafter"/>
</dbReference>